<dbReference type="EMBL" id="MU277190">
    <property type="protein sequence ID" value="KAI0067403.1"/>
    <property type="molecule type" value="Genomic_DNA"/>
</dbReference>
<proteinExistence type="predicted"/>
<reference evidence="1" key="1">
    <citation type="submission" date="2021-03" db="EMBL/GenBank/DDBJ databases">
        <authorList>
            <consortium name="DOE Joint Genome Institute"/>
            <person name="Ahrendt S."/>
            <person name="Looney B.P."/>
            <person name="Miyauchi S."/>
            <person name="Morin E."/>
            <person name="Drula E."/>
            <person name="Courty P.E."/>
            <person name="Chicoki N."/>
            <person name="Fauchery L."/>
            <person name="Kohler A."/>
            <person name="Kuo A."/>
            <person name="Labutti K."/>
            <person name="Pangilinan J."/>
            <person name="Lipzen A."/>
            <person name="Riley R."/>
            <person name="Andreopoulos W."/>
            <person name="He G."/>
            <person name="Johnson J."/>
            <person name="Barry K.W."/>
            <person name="Grigoriev I.V."/>
            <person name="Nagy L."/>
            <person name="Hibbett D."/>
            <person name="Henrissat B."/>
            <person name="Matheny P.B."/>
            <person name="Labbe J."/>
            <person name="Martin F."/>
        </authorList>
    </citation>
    <scope>NUCLEOTIDE SEQUENCE</scope>
    <source>
        <strain evidence="1">HHB10654</strain>
    </source>
</reference>
<dbReference type="Proteomes" id="UP000814140">
    <property type="component" value="Unassembled WGS sequence"/>
</dbReference>
<evidence type="ECO:0000313" key="2">
    <source>
        <dbReference type="Proteomes" id="UP000814140"/>
    </source>
</evidence>
<reference evidence="1" key="2">
    <citation type="journal article" date="2022" name="New Phytol.">
        <title>Evolutionary transition to the ectomycorrhizal habit in the genomes of a hyperdiverse lineage of mushroom-forming fungi.</title>
        <authorList>
            <person name="Looney B."/>
            <person name="Miyauchi S."/>
            <person name="Morin E."/>
            <person name="Drula E."/>
            <person name="Courty P.E."/>
            <person name="Kohler A."/>
            <person name="Kuo A."/>
            <person name="LaButti K."/>
            <person name="Pangilinan J."/>
            <person name="Lipzen A."/>
            <person name="Riley R."/>
            <person name="Andreopoulos W."/>
            <person name="He G."/>
            <person name="Johnson J."/>
            <person name="Nolan M."/>
            <person name="Tritt A."/>
            <person name="Barry K.W."/>
            <person name="Grigoriev I.V."/>
            <person name="Nagy L.G."/>
            <person name="Hibbett D."/>
            <person name="Henrissat B."/>
            <person name="Matheny P.B."/>
            <person name="Labbe J."/>
            <person name="Martin F.M."/>
        </authorList>
    </citation>
    <scope>NUCLEOTIDE SEQUENCE</scope>
    <source>
        <strain evidence="1">HHB10654</strain>
    </source>
</reference>
<organism evidence="1 2">
    <name type="scientific">Artomyces pyxidatus</name>
    <dbReference type="NCBI Taxonomy" id="48021"/>
    <lineage>
        <taxon>Eukaryota</taxon>
        <taxon>Fungi</taxon>
        <taxon>Dikarya</taxon>
        <taxon>Basidiomycota</taxon>
        <taxon>Agaricomycotina</taxon>
        <taxon>Agaricomycetes</taxon>
        <taxon>Russulales</taxon>
        <taxon>Auriscalpiaceae</taxon>
        <taxon>Artomyces</taxon>
    </lineage>
</organism>
<accession>A0ACB8TG48</accession>
<name>A0ACB8TG48_9AGAM</name>
<evidence type="ECO:0000313" key="1">
    <source>
        <dbReference type="EMBL" id="KAI0067403.1"/>
    </source>
</evidence>
<gene>
    <name evidence="1" type="ORF">BV25DRAFT_1098433</name>
</gene>
<feature type="non-terminal residue" evidence="1">
    <location>
        <position position="72"/>
    </location>
</feature>
<sequence>MCARKLVHPLRPKQSLISCVRSTGSKPAFSRPKSSRLCKLFIYHLFTVYIQFNTLYCVFTGSEYTETKWLEP</sequence>
<comment type="caution">
    <text evidence="1">The sequence shown here is derived from an EMBL/GenBank/DDBJ whole genome shotgun (WGS) entry which is preliminary data.</text>
</comment>
<protein>
    <submittedName>
        <fullName evidence="1">Uncharacterized protein</fullName>
    </submittedName>
</protein>
<keyword evidence="2" id="KW-1185">Reference proteome</keyword>